<sequence>MKDKEKAQDIATQRAMLIAPLLSHGLDRGEARLIKERICRETGLSERTIRRYLSDYQKKGFNGLIPKSKSSESSRVISPEILDEAIRLRKEVPSRSVSEIIRILEWDGLVSPGSIKRSTLQENLQEKGFSGKHMAIYHNSGQLATRR</sequence>
<dbReference type="EMBL" id="FOVK01000005">
    <property type="protein sequence ID" value="SFN80727.1"/>
    <property type="molecule type" value="Genomic_DNA"/>
</dbReference>
<dbReference type="InterPro" id="IPR009057">
    <property type="entry name" value="Homeodomain-like_sf"/>
</dbReference>
<evidence type="ECO:0000313" key="1">
    <source>
        <dbReference type="EMBL" id="SFN80727.1"/>
    </source>
</evidence>
<proteinExistence type="predicted"/>
<dbReference type="RefSeq" id="WP_143093570.1">
    <property type="nucleotide sequence ID" value="NZ_FOVK01000005.1"/>
</dbReference>
<dbReference type="AlphaFoldDB" id="A0A1I5C1D5"/>
<dbReference type="Pfam" id="PF13551">
    <property type="entry name" value="HTH_29"/>
    <property type="match status" value="1"/>
</dbReference>
<evidence type="ECO:0000313" key="2">
    <source>
        <dbReference type="Proteomes" id="UP000181899"/>
    </source>
</evidence>
<feature type="non-terminal residue" evidence="1">
    <location>
        <position position="147"/>
    </location>
</feature>
<organism evidence="1 2">
    <name type="scientific">Proteiniclasticum ruminis</name>
    <dbReference type="NCBI Taxonomy" id="398199"/>
    <lineage>
        <taxon>Bacteria</taxon>
        <taxon>Bacillati</taxon>
        <taxon>Bacillota</taxon>
        <taxon>Clostridia</taxon>
        <taxon>Eubacteriales</taxon>
        <taxon>Clostridiaceae</taxon>
        <taxon>Proteiniclasticum</taxon>
    </lineage>
</organism>
<dbReference type="SUPFAM" id="SSF46689">
    <property type="entry name" value="Homeodomain-like"/>
    <property type="match status" value="1"/>
</dbReference>
<protein>
    <submittedName>
        <fullName evidence="1">Winged helix-turn helix</fullName>
    </submittedName>
</protein>
<keyword evidence="2" id="KW-1185">Reference proteome</keyword>
<gene>
    <name evidence="1" type="ORF">SAMN04488695_105165</name>
</gene>
<reference evidence="1 2" key="1">
    <citation type="submission" date="2016-10" db="EMBL/GenBank/DDBJ databases">
        <authorList>
            <person name="de Groot N.N."/>
        </authorList>
    </citation>
    <scope>NUCLEOTIDE SEQUENCE [LARGE SCALE GENOMIC DNA]</scope>
    <source>
        <strain evidence="1 2">ML2</strain>
    </source>
</reference>
<dbReference type="Proteomes" id="UP000181899">
    <property type="component" value="Unassembled WGS sequence"/>
</dbReference>
<dbReference type="OrthoDB" id="9794201at2"/>
<accession>A0A1I5C1D5</accession>
<name>A0A1I5C1D5_9CLOT</name>